<feature type="region of interest" description="Disordered" evidence="20">
    <location>
        <begin position="983"/>
        <end position="1006"/>
    </location>
</feature>
<evidence type="ECO:0000313" key="25">
    <source>
        <dbReference type="Proteomes" id="UP001177003"/>
    </source>
</evidence>
<dbReference type="InterPro" id="IPR021720">
    <property type="entry name" value="Malectin_dom"/>
</dbReference>
<dbReference type="EC" id="2.7.11.1" evidence="2"/>
<keyword evidence="6" id="KW-0808">Transferase</keyword>
<evidence type="ECO:0000313" key="24">
    <source>
        <dbReference type="EMBL" id="CAI9279225.1"/>
    </source>
</evidence>
<evidence type="ECO:0000256" key="20">
    <source>
        <dbReference type="SAM" id="MobiDB-lite"/>
    </source>
</evidence>
<keyword evidence="14 21" id="KW-0472">Membrane</keyword>
<keyword evidence="4" id="KW-0597">Phosphoprotein</keyword>
<dbReference type="GO" id="GO:0004674">
    <property type="term" value="F:protein serine/threonine kinase activity"/>
    <property type="evidence" value="ECO:0007669"/>
    <property type="project" value="UniProtKB-KW"/>
</dbReference>
<keyword evidence="15" id="KW-0675">Receptor</keyword>
<dbReference type="FunFam" id="2.60.120.430:FF:000004">
    <property type="entry name" value="Putative leucine-rich repeat receptor-like serine/threonine-protein kinase"/>
    <property type="match status" value="1"/>
</dbReference>
<evidence type="ECO:0000256" key="6">
    <source>
        <dbReference type="ARBA" id="ARBA00022679"/>
    </source>
</evidence>
<dbReference type="Gene3D" id="2.60.120.430">
    <property type="entry name" value="Galactose-binding lectin"/>
    <property type="match status" value="1"/>
</dbReference>
<protein>
    <recommendedName>
        <fullName evidence="2">non-specific serine/threonine protein kinase</fullName>
        <ecNumber evidence="2">2.7.11.1</ecNumber>
    </recommendedName>
</protein>
<keyword evidence="3" id="KW-0723">Serine/threonine-protein kinase</keyword>
<evidence type="ECO:0000256" key="13">
    <source>
        <dbReference type="ARBA" id="ARBA00022989"/>
    </source>
</evidence>
<feature type="signal peptide" evidence="22">
    <location>
        <begin position="1"/>
        <end position="19"/>
    </location>
</feature>
<keyword evidence="10 19" id="KW-0547">Nucleotide-binding</keyword>
<evidence type="ECO:0000256" key="19">
    <source>
        <dbReference type="PROSITE-ProRule" id="PRU10141"/>
    </source>
</evidence>
<dbReference type="FunFam" id="3.80.10.10:FF:000452">
    <property type="entry name" value="Probable LRR receptor-like serine/threonine-protein kinase RFK1"/>
    <property type="match status" value="1"/>
</dbReference>
<dbReference type="EMBL" id="OX465080">
    <property type="protein sequence ID" value="CAI9279225.1"/>
    <property type="molecule type" value="Genomic_DNA"/>
</dbReference>
<evidence type="ECO:0000256" key="16">
    <source>
        <dbReference type="ARBA" id="ARBA00023180"/>
    </source>
</evidence>
<dbReference type="PANTHER" id="PTHR48006:SF66">
    <property type="entry name" value="PROTEIN KINASE DOMAIN-CONTAINING PROTEIN"/>
    <property type="match status" value="1"/>
</dbReference>
<feature type="compositionally biased region" description="Polar residues" evidence="20">
    <location>
        <begin position="987"/>
        <end position="1006"/>
    </location>
</feature>
<comment type="catalytic activity">
    <reaction evidence="17">
        <text>L-threonyl-[protein] + ATP = O-phospho-L-threonyl-[protein] + ADP + H(+)</text>
        <dbReference type="Rhea" id="RHEA:46608"/>
        <dbReference type="Rhea" id="RHEA-COMP:11060"/>
        <dbReference type="Rhea" id="RHEA-COMP:11605"/>
        <dbReference type="ChEBI" id="CHEBI:15378"/>
        <dbReference type="ChEBI" id="CHEBI:30013"/>
        <dbReference type="ChEBI" id="CHEBI:30616"/>
        <dbReference type="ChEBI" id="CHEBI:61977"/>
        <dbReference type="ChEBI" id="CHEBI:456216"/>
        <dbReference type="EC" id="2.7.11.1"/>
    </reaction>
</comment>
<sequence>MSILDCSLRLLVTLTLISSTFLFFEGTGIQAQVGSLPQYEVNALREIADQLGKRDWDFSLNPCHGNQNWSTPIINTEMPVYNNSINCNCSFPGNVCHVESLRLKGQDLDGVLPRSLAKLPYIKIIDLARNYLSGTIPREWASSMTRLEYLSVFVNNLSGGIPTYLGNITSLVYLSLEGNMFSGSVPPELGKLENLATLILNANNLSGELPMELNNLSNLKELRLSSNNFTGKIPNLESWSQLEKLEIHASGLEGPIPESVSFLSNLTELRISDLSGEGLKFPDLSRLTNMKTLMLRSCNITGKIPDYISNISNMKHLDLSFNNLNGEIPDLSGLKSMEKIYLTGNSLNGSVPTWMITNKDVDLSIDLSYNNFRENTVPSGCDRSLNLYRSYSTGNNSELAKCLRPCIQNISSVHINCGGPRVPIGKKTYEADEDPGGPAIFVPSNEDYWGYSSTGSIWNVKDNLIKRITTNLTLLTMKDVKLYTNARKSLLSLTYFGRCLQNGKYTVKLHFAEIVFRDNRSYHSLGRRAFDIYVQGVNQWKNFDIKNEAGGIDKPIIKIIKNVCVTNGTLEIRFHYAGKGTTATPQKGDFGPLISAISMESESKAPTHGKIFAYAAGVVAAVLCLSLIVLGIAWKRGYVWDKNSREKDLRGLDLQMGVFTYRQIKAATDNFADSNKLGEGGFGSVYKGTLLDGTLIAVKQLSSKSKQGNREFVNEIGMITGIQHPNVVRLHGFCVERKQLLLVYEYMENNSLAHALFEQYNYKLEIQWPTRQRICVGIAKGLAFLHEESVLRMVHRDIKATNILLDADLTPKISDFGLARLDEEENTHIMTRVAGTIGYMAPEYVLYGYLTYKADVYSFGVLALEIVTGKNNMKYTPNDDCFCLLDWAVVLKQKGSLIDLVDPRLASEFNKKEALRMIEIALLCTNESPVLRPIMSEVVNMLEGHTKIEEINVNVNTSEEENRFQALGGKLERMQSHEFEQPDISINPASSSSNDLYPDSQISQKC</sequence>
<dbReference type="SUPFAM" id="SSF52058">
    <property type="entry name" value="L domain-like"/>
    <property type="match status" value="1"/>
</dbReference>
<dbReference type="InterPro" id="IPR032675">
    <property type="entry name" value="LRR_dom_sf"/>
</dbReference>
<dbReference type="Gene3D" id="3.80.10.10">
    <property type="entry name" value="Ribonuclease Inhibitor"/>
    <property type="match status" value="2"/>
</dbReference>
<evidence type="ECO:0000256" key="9">
    <source>
        <dbReference type="ARBA" id="ARBA00022737"/>
    </source>
</evidence>
<dbReference type="FunFam" id="3.30.200.20:FF:000217">
    <property type="entry name" value="probable LRR receptor-like serine/threonine-protein kinase At1g53430"/>
    <property type="match status" value="1"/>
</dbReference>
<dbReference type="FunFam" id="1.10.510.10:FF:000044">
    <property type="entry name" value="Putative LRR receptor-like serine/threonine-protein kinase"/>
    <property type="match status" value="1"/>
</dbReference>
<dbReference type="InterPro" id="IPR000719">
    <property type="entry name" value="Prot_kinase_dom"/>
</dbReference>
<dbReference type="AlphaFoldDB" id="A0AA35YS88"/>
<evidence type="ECO:0000256" key="17">
    <source>
        <dbReference type="ARBA" id="ARBA00047899"/>
    </source>
</evidence>
<evidence type="ECO:0000256" key="7">
    <source>
        <dbReference type="ARBA" id="ARBA00022692"/>
    </source>
</evidence>
<dbReference type="GO" id="GO:0016020">
    <property type="term" value="C:membrane"/>
    <property type="evidence" value="ECO:0007669"/>
    <property type="project" value="UniProtKB-SubCell"/>
</dbReference>
<dbReference type="PANTHER" id="PTHR48006">
    <property type="entry name" value="LEUCINE-RICH REPEAT-CONTAINING PROTEIN DDB_G0281931-RELATED"/>
    <property type="match status" value="1"/>
</dbReference>
<dbReference type="FunFam" id="3.80.10.10:FF:000041">
    <property type="entry name" value="LRR receptor-like serine/threonine-protein kinase ERECTA"/>
    <property type="match status" value="1"/>
</dbReference>
<keyword evidence="11" id="KW-0418">Kinase</keyword>
<evidence type="ECO:0000256" key="8">
    <source>
        <dbReference type="ARBA" id="ARBA00022729"/>
    </source>
</evidence>
<dbReference type="InterPro" id="IPR017441">
    <property type="entry name" value="Protein_kinase_ATP_BS"/>
</dbReference>
<dbReference type="PROSITE" id="PS00108">
    <property type="entry name" value="PROTEIN_KINASE_ST"/>
    <property type="match status" value="1"/>
</dbReference>
<evidence type="ECO:0000259" key="23">
    <source>
        <dbReference type="PROSITE" id="PS50011"/>
    </source>
</evidence>
<dbReference type="InterPro" id="IPR051824">
    <property type="entry name" value="LRR_Rcpt-Like_S/T_Kinase"/>
</dbReference>
<organism evidence="24 25">
    <name type="scientific">Lactuca saligna</name>
    <name type="common">Willowleaf lettuce</name>
    <dbReference type="NCBI Taxonomy" id="75948"/>
    <lineage>
        <taxon>Eukaryota</taxon>
        <taxon>Viridiplantae</taxon>
        <taxon>Streptophyta</taxon>
        <taxon>Embryophyta</taxon>
        <taxon>Tracheophyta</taxon>
        <taxon>Spermatophyta</taxon>
        <taxon>Magnoliopsida</taxon>
        <taxon>eudicotyledons</taxon>
        <taxon>Gunneridae</taxon>
        <taxon>Pentapetalae</taxon>
        <taxon>asterids</taxon>
        <taxon>campanulids</taxon>
        <taxon>Asterales</taxon>
        <taxon>Asteraceae</taxon>
        <taxon>Cichorioideae</taxon>
        <taxon>Cichorieae</taxon>
        <taxon>Lactucinae</taxon>
        <taxon>Lactuca</taxon>
    </lineage>
</organism>
<dbReference type="PROSITE" id="PS00107">
    <property type="entry name" value="PROTEIN_KINASE_ATP"/>
    <property type="match status" value="1"/>
</dbReference>
<proteinExistence type="predicted"/>
<dbReference type="InterPro" id="IPR055414">
    <property type="entry name" value="LRR_R13L4/SHOC2-like"/>
</dbReference>
<accession>A0AA35YS88</accession>
<evidence type="ECO:0000256" key="2">
    <source>
        <dbReference type="ARBA" id="ARBA00012513"/>
    </source>
</evidence>
<keyword evidence="9" id="KW-0677">Repeat</keyword>
<dbReference type="InterPro" id="IPR001611">
    <property type="entry name" value="Leu-rich_rpt"/>
</dbReference>
<feature type="transmembrane region" description="Helical" evidence="21">
    <location>
        <begin position="611"/>
        <end position="634"/>
    </location>
</feature>
<keyword evidence="16" id="KW-0325">Glycoprotein</keyword>
<dbReference type="Pfam" id="PF23598">
    <property type="entry name" value="LRR_14"/>
    <property type="match status" value="1"/>
</dbReference>
<keyword evidence="12 19" id="KW-0067">ATP-binding</keyword>
<feature type="chain" id="PRO_5041460812" description="non-specific serine/threonine protein kinase" evidence="22">
    <location>
        <begin position="20"/>
        <end position="1006"/>
    </location>
</feature>
<dbReference type="CDD" id="cd14066">
    <property type="entry name" value="STKc_IRAK"/>
    <property type="match status" value="1"/>
</dbReference>
<evidence type="ECO:0000256" key="1">
    <source>
        <dbReference type="ARBA" id="ARBA00004479"/>
    </source>
</evidence>
<evidence type="ECO:0000256" key="10">
    <source>
        <dbReference type="ARBA" id="ARBA00022741"/>
    </source>
</evidence>
<keyword evidence="13 21" id="KW-1133">Transmembrane helix</keyword>
<dbReference type="Proteomes" id="UP001177003">
    <property type="component" value="Chromosome 4"/>
</dbReference>
<dbReference type="GO" id="GO:0005524">
    <property type="term" value="F:ATP binding"/>
    <property type="evidence" value="ECO:0007669"/>
    <property type="project" value="UniProtKB-UniRule"/>
</dbReference>
<evidence type="ECO:0000256" key="3">
    <source>
        <dbReference type="ARBA" id="ARBA00022527"/>
    </source>
</evidence>
<dbReference type="InterPro" id="IPR001245">
    <property type="entry name" value="Ser-Thr/Tyr_kinase_cat_dom"/>
</dbReference>
<name>A0AA35YS88_LACSI</name>
<keyword evidence="8 22" id="KW-0732">Signal</keyword>
<evidence type="ECO:0000256" key="14">
    <source>
        <dbReference type="ARBA" id="ARBA00023136"/>
    </source>
</evidence>
<dbReference type="Pfam" id="PF07714">
    <property type="entry name" value="PK_Tyr_Ser-Thr"/>
    <property type="match status" value="1"/>
</dbReference>
<dbReference type="SMART" id="SM00220">
    <property type="entry name" value="S_TKc"/>
    <property type="match status" value="1"/>
</dbReference>
<dbReference type="InterPro" id="IPR011009">
    <property type="entry name" value="Kinase-like_dom_sf"/>
</dbReference>
<evidence type="ECO:0000256" key="21">
    <source>
        <dbReference type="SAM" id="Phobius"/>
    </source>
</evidence>
<dbReference type="SUPFAM" id="SSF56112">
    <property type="entry name" value="Protein kinase-like (PK-like)"/>
    <property type="match status" value="1"/>
</dbReference>
<comment type="catalytic activity">
    <reaction evidence="18">
        <text>L-seryl-[protein] + ATP = O-phospho-L-seryl-[protein] + ADP + H(+)</text>
        <dbReference type="Rhea" id="RHEA:17989"/>
        <dbReference type="Rhea" id="RHEA-COMP:9863"/>
        <dbReference type="Rhea" id="RHEA-COMP:11604"/>
        <dbReference type="ChEBI" id="CHEBI:15378"/>
        <dbReference type="ChEBI" id="CHEBI:29999"/>
        <dbReference type="ChEBI" id="CHEBI:30616"/>
        <dbReference type="ChEBI" id="CHEBI:83421"/>
        <dbReference type="ChEBI" id="CHEBI:456216"/>
        <dbReference type="EC" id="2.7.11.1"/>
    </reaction>
</comment>
<evidence type="ECO:0000256" key="15">
    <source>
        <dbReference type="ARBA" id="ARBA00023170"/>
    </source>
</evidence>
<keyword evidence="7 21" id="KW-0812">Transmembrane</keyword>
<dbReference type="Pfam" id="PF13855">
    <property type="entry name" value="LRR_8"/>
    <property type="match status" value="1"/>
</dbReference>
<feature type="domain" description="Protein kinase" evidence="23">
    <location>
        <begin position="671"/>
        <end position="948"/>
    </location>
</feature>
<keyword evidence="5" id="KW-0433">Leucine-rich repeat</keyword>
<dbReference type="PROSITE" id="PS51450">
    <property type="entry name" value="LRR"/>
    <property type="match status" value="2"/>
</dbReference>
<evidence type="ECO:0000256" key="22">
    <source>
        <dbReference type="SAM" id="SignalP"/>
    </source>
</evidence>
<dbReference type="PROSITE" id="PS50011">
    <property type="entry name" value="PROTEIN_KINASE_DOM"/>
    <property type="match status" value="1"/>
</dbReference>
<keyword evidence="25" id="KW-1185">Reference proteome</keyword>
<evidence type="ECO:0000256" key="4">
    <source>
        <dbReference type="ARBA" id="ARBA00022553"/>
    </source>
</evidence>
<dbReference type="Gene3D" id="1.10.510.10">
    <property type="entry name" value="Transferase(Phosphotransferase) domain 1"/>
    <property type="match status" value="1"/>
</dbReference>
<evidence type="ECO:0000256" key="5">
    <source>
        <dbReference type="ARBA" id="ARBA00022614"/>
    </source>
</evidence>
<dbReference type="Gene3D" id="3.30.200.20">
    <property type="entry name" value="Phosphorylase Kinase, domain 1"/>
    <property type="match status" value="1"/>
</dbReference>
<dbReference type="InterPro" id="IPR008271">
    <property type="entry name" value="Ser/Thr_kinase_AS"/>
</dbReference>
<evidence type="ECO:0000256" key="11">
    <source>
        <dbReference type="ARBA" id="ARBA00022777"/>
    </source>
</evidence>
<reference evidence="24" key="1">
    <citation type="submission" date="2023-04" db="EMBL/GenBank/DDBJ databases">
        <authorList>
            <person name="Vijverberg K."/>
            <person name="Xiong W."/>
            <person name="Schranz E."/>
        </authorList>
    </citation>
    <scope>NUCLEOTIDE SEQUENCE</scope>
</reference>
<dbReference type="Pfam" id="PF11721">
    <property type="entry name" value="Malectin"/>
    <property type="match status" value="1"/>
</dbReference>
<evidence type="ECO:0000256" key="12">
    <source>
        <dbReference type="ARBA" id="ARBA00022840"/>
    </source>
</evidence>
<feature type="binding site" evidence="19">
    <location>
        <position position="699"/>
    </location>
    <ligand>
        <name>ATP</name>
        <dbReference type="ChEBI" id="CHEBI:30616"/>
    </ligand>
</feature>
<evidence type="ECO:0000256" key="18">
    <source>
        <dbReference type="ARBA" id="ARBA00048679"/>
    </source>
</evidence>
<gene>
    <name evidence="24" type="ORF">LSALG_LOCUS19039</name>
</gene>
<comment type="subcellular location">
    <subcellularLocation>
        <location evidence="1">Membrane</location>
        <topology evidence="1">Single-pass type I membrane protein</topology>
    </subcellularLocation>
</comment>